<reference evidence="1" key="1">
    <citation type="submission" date="2020-09" db="EMBL/GenBank/DDBJ databases">
        <title>Whole genome shotgun sequence of Streptomyces xanthophaeus NBRC 12829.</title>
        <authorList>
            <person name="Komaki H."/>
            <person name="Tamura T."/>
        </authorList>
    </citation>
    <scope>NUCLEOTIDE SEQUENCE</scope>
    <source>
        <strain evidence="1">NBRC 12829</strain>
    </source>
</reference>
<keyword evidence="2" id="KW-1185">Reference proteome</keyword>
<dbReference type="Proteomes" id="UP000600026">
    <property type="component" value="Unassembled WGS sequence"/>
</dbReference>
<dbReference type="InterPro" id="IPR043504">
    <property type="entry name" value="Peptidase_S1_PA_chymotrypsin"/>
</dbReference>
<dbReference type="EMBL" id="BNEE01000003">
    <property type="protein sequence ID" value="GHI82918.1"/>
    <property type="molecule type" value="Genomic_DNA"/>
</dbReference>
<proteinExistence type="predicted"/>
<dbReference type="OrthoDB" id="5121599at2"/>
<comment type="caution">
    <text evidence="1">The sequence shown here is derived from an EMBL/GenBank/DDBJ whole genome shotgun (WGS) entry which is preliminary data.</text>
</comment>
<accession>A0A919GRK2</accession>
<sequence>MGGGASGGPMIKNFARNAQIVGVKSRHRNTDSCGNWLVNRMFPSEHGAQAVAVYNAAR</sequence>
<name>A0A919GRK2_9ACTN</name>
<dbReference type="AlphaFoldDB" id="A0A919GRK2"/>
<protein>
    <submittedName>
        <fullName evidence="1">Uncharacterized protein</fullName>
    </submittedName>
</protein>
<evidence type="ECO:0000313" key="2">
    <source>
        <dbReference type="Proteomes" id="UP000600026"/>
    </source>
</evidence>
<evidence type="ECO:0000313" key="1">
    <source>
        <dbReference type="EMBL" id="GHI82918.1"/>
    </source>
</evidence>
<dbReference type="Gene3D" id="2.40.10.10">
    <property type="entry name" value="Trypsin-like serine proteases"/>
    <property type="match status" value="1"/>
</dbReference>
<dbReference type="RefSeq" id="WP_157853269.1">
    <property type="nucleotide sequence ID" value="NZ_BNEE01000003.1"/>
</dbReference>
<gene>
    <name evidence="1" type="ORF">Sxan_02820</name>
</gene>
<organism evidence="1 2">
    <name type="scientific">Streptomyces xanthophaeus</name>
    <dbReference type="NCBI Taxonomy" id="67385"/>
    <lineage>
        <taxon>Bacteria</taxon>
        <taxon>Bacillati</taxon>
        <taxon>Actinomycetota</taxon>
        <taxon>Actinomycetes</taxon>
        <taxon>Kitasatosporales</taxon>
        <taxon>Streptomycetaceae</taxon>
        <taxon>Streptomyces</taxon>
    </lineage>
</organism>